<evidence type="ECO:0000256" key="4">
    <source>
        <dbReference type="ARBA" id="ARBA00022723"/>
    </source>
</evidence>
<accession>A0A1V1P6C1</accession>
<proteinExistence type="inferred from homology"/>
<evidence type="ECO:0000256" key="7">
    <source>
        <dbReference type="ARBA" id="ARBA00023136"/>
    </source>
</evidence>
<dbReference type="Pfam" id="PF00122">
    <property type="entry name" value="E1-E2_ATPase"/>
    <property type="match status" value="1"/>
</dbReference>
<dbReference type="Proteomes" id="UP000189670">
    <property type="component" value="Unassembled WGS sequence"/>
</dbReference>
<dbReference type="GO" id="GO:0005524">
    <property type="term" value="F:ATP binding"/>
    <property type="evidence" value="ECO:0007669"/>
    <property type="project" value="InterPro"/>
</dbReference>
<dbReference type="InterPro" id="IPR001757">
    <property type="entry name" value="P_typ_ATPase"/>
</dbReference>
<dbReference type="GO" id="GO:0055070">
    <property type="term" value="P:copper ion homeostasis"/>
    <property type="evidence" value="ECO:0007669"/>
    <property type="project" value="TreeGrafter"/>
</dbReference>
<dbReference type="AlphaFoldDB" id="A0A1V1P6C1"/>
<dbReference type="Gene3D" id="3.40.50.1000">
    <property type="entry name" value="HAD superfamily/HAD-like"/>
    <property type="match status" value="1"/>
</dbReference>
<feature type="domain" description="P-type ATPase A" evidence="9">
    <location>
        <begin position="45"/>
        <end position="143"/>
    </location>
</feature>
<feature type="transmembrane region" description="Helical" evidence="8">
    <location>
        <begin position="6"/>
        <end position="23"/>
    </location>
</feature>
<evidence type="ECO:0000256" key="3">
    <source>
        <dbReference type="ARBA" id="ARBA00022692"/>
    </source>
</evidence>
<dbReference type="GO" id="GO:0016020">
    <property type="term" value="C:membrane"/>
    <property type="evidence" value="ECO:0007669"/>
    <property type="project" value="InterPro"/>
</dbReference>
<sequence>MTGFYLAGYHIFACFAFMLYFLGHKVVYHMEGRSQENIVNLFGQQPRMVWLFVEGVEIETPIHQLKEGDVVAVKAGEPIPVDGIIVDGFGMIDQHMLTGESQPVEKEPGKNVFALTLLLSGKLYIQVEKTGHDTLSAQITQILQQTSKHNSEIALKGQRLADQTAFPNLIVSVIALPVVGFRGAVATLGNGLGANARIVSLLATMNYLSIASEQYILIKDGRAMETLKDVDTIVFDKTGTLTIDQPHVARIHVINSALSENNILIFAAAAEYRQPHPIARAIINAAEEKKLHLPDIDDASYEVGYGIKVTINNCLVRVGSTRFMINEGLTIPARLDNLQNNCQAQGHTLISVAVDNNVAGALELHATVRPEAKQVIQDLKEKIFAFVLSPVTMKNLPKNYQRN</sequence>
<dbReference type="InterPro" id="IPR023214">
    <property type="entry name" value="HAD_sf"/>
</dbReference>
<evidence type="ECO:0000256" key="1">
    <source>
        <dbReference type="ARBA" id="ARBA00004127"/>
    </source>
</evidence>
<name>A0A1V1P6C1_9BACT</name>
<dbReference type="Pfam" id="PF00702">
    <property type="entry name" value="Hydrolase"/>
    <property type="match status" value="1"/>
</dbReference>
<dbReference type="GO" id="GO:0016887">
    <property type="term" value="F:ATP hydrolysis activity"/>
    <property type="evidence" value="ECO:0007669"/>
    <property type="project" value="InterPro"/>
</dbReference>
<dbReference type="GO" id="GO:0012505">
    <property type="term" value="C:endomembrane system"/>
    <property type="evidence" value="ECO:0007669"/>
    <property type="project" value="UniProtKB-SubCell"/>
</dbReference>
<evidence type="ECO:0000313" key="11">
    <source>
        <dbReference type="Proteomes" id="UP000189670"/>
    </source>
</evidence>
<keyword evidence="3 8" id="KW-0812">Transmembrane</keyword>
<evidence type="ECO:0000256" key="2">
    <source>
        <dbReference type="ARBA" id="ARBA00006024"/>
    </source>
</evidence>
<evidence type="ECO:0000259" key="9">
    <source>
        <dbReference type="Pfam" id="PF00122"/>
    </source>
</evidence>
<comment type="similarity">
    <text evidence="2">Belongs to the cation transport ATPase (P-type) (TC 3.A.3) family. Type IB subfamily.</text>
</comment>
<evidence type="ECO:0000256" key="5">
    <source>
        <dbReference type="ARBA" id="ARBA00022967"/>
    </source>
</evidence>
<reference evidence="11" key="1">
    <citation type="submission" date="2012-11" db="EMBL/GenBank/DDBJ databases">
        <authorList>
            <person name="Lucero-Rivera Y.E."/>
            <person name="Tovar-Ramirez D."/>
        </authorList>
    </citation>
    <scope>NUCLEOTIDE SEQUENCE [LARGE SCALE GENOMIC DNA]</scope>
    <source>
        <strain evidence="11">Araruama</strain>
    </source>
</reference>
<feature type="transmembrane region" description="Helical" evidence="8">
    <location>
        <begin position="165"/>
        <end position="186"/>
    </location>
</feature>
<dbReference type="PROSITE" id="PS00154">
    <property type="entry name" value="ATPASE_E1_E2"/>
    <property type="match status" value="1"/>
</dbReference>
<evidence type="ECO:0000313" key="10">
    <source>
        <dbReference type="EMBL" id="ETR70422.1"/>
    </source>
</evidence>
<dbReference type="PANTHER" id="PTHR43520">
    <property type="entry name" value="ATP7, ISOFORM B"/>
    <property type="match status" value="1"/>
</dbReference>
<dbReference type="GO" id="GO:0043682">
    <property type="term" value="F:P-type divalent copper transporter activity"/>
    <property type="evidence" value="ECO:0007669"/>
    <property type="project" value="TreeGrafter"/>
</dbReference>
<dbReference type="NCBIfam" id="TIGR01494">
    <property type="entry name" value="ATPase_P-type"/>
    <property type="match status" value="1"/>
</dbReference>
<protein>
    <submittedName>
        <fullName evidence="10">Cu2+-exporting ATPase</fullName>
    </submittedName>
</protein>
<dbReference type="GO" id="GO:0005507">
    <property type="term" value="F:copper ion binding"/>
    <property type="evidence" value="ECO:0007669"/>
    <property type="project" value="TreeGrafter"/>
</dbReference>
<comment type="caution">
    <text evidence="10">The sequence shown here is derived from an EMBL/GenBank/DDBJ whole genome shotgun (WGS) entry which is preliminary data.</text>
</comment>
<dbReference type="InterPro" id="IPR059000">
    <property type="entry name" value="ATPase_P-type_domA"/>
</dbReference>
<dbReference type="InterPro" id="IPR036412">
    <property type="entry name" value="HAD-like_sf"/>
</dbReference>
<keyword evidence="4" id="KW-0479">Metal-binding</keyword>
<dbReference type="PRINTS" id="PR00119">
    <property type="entry name" value="CATATPASE"/>
</dbReference>
<keyword evidence="6 8" id="KW-1133">Transmembrane helix</keyword>
<gene>
    <name evidence="10" type="ORF">OMM_03253</name>
</gene>
<dbReference type="Gene3D" id="3.40.1110.10">
    <property type="entry name" value="Calcium-transporting ATPase, cytoplasmic domain N"/>
    <property type="match status" value="1"/>
</dbReference>
<feature type="transmembrane region" description="Helical" evidence="8">
    <location>
        <begin position="198"/>
        <end position="218"/>
    </location>
</feature>
<dbReference type="SUPFAM" id="SSF56784">
    <property type="entry name" value="HAD-like"/>
    <property type="match status" value="1"/>
</dbReference>
<dbReference type="Gene3D" id="2.70.150.10">
    <property type="entry name" value="Calcium-transporting ATPase, cytoplasmic transduction domain A"/>
    <property type="match status" value="1"/>
</dbReference>
<evidence type="ECO:0000256" key="6">
    <source>
        <dbReference type="ARBA" id="ARBA00022989"/>
    </source>
</evidence>
<dbReference type="SUPFAM" id="SSF81660">
    <property type="entry name" value="Metal cation-transporting ATPase, ATP-binding domain N"/>
    <property type="match status" value="1"/>
</dbReference>
<organism evidence="10 11">
    <name type="scientific">Candidatus Magnetoglobus multicellularis str. Araruama</name>
    <dbReference type="NCBI Taxonomy" id="890399"/>
    <lineage>
        <taxon>Bacteria</taxon>
        <taxon>Pseudomonadati</taxon>
        <taxon>Thermodesulfobacteriota</taxon>
        <taxon>Desulfobacteria</taxon>
        <taxon>Desulfobacterales</taxon>
        <taxon>Desulfobacteraceae</taxon>
        <taxon>Candidatus Magnetoglobus</taxon>
    </lineage>
</organism>
<dbReference type="EMBL" id="ATBP01000426">
    <property type="protein sequence ID" value="ETR70422.1"/>
    <property type="molecule type" value="Genomic_DNA"/>
</dbReference>
<dbReference type="InterPro" id="IPR018303">
    <property type="entry name" value="ATPase_P-typ_P_site"/>
</dbReference>
<dbReference type="InterPro" id="IPR023299">
    <property type="entry name" value="ATPase_P-typ_cyto_dom_N"/>
</dbReference>
<dbReference type="PANTHER" id="PTHR43520:SF8">
    <property type="entry name" value="P-TYPE CU(+) TRANSPORTER"/>
    <property type="match status" value="1"/>
</dbReference>
<keyword evidence="5" id="KW-1278">Translocase</keyword>
<dbReference type="SUPFAM" id="SSF81653">
    <property type="entry name" value="Calcium ATPase, transduction domain A"/>
    <property type="match status" value="1"/>
</dbReference>
<comment type="subcellular location">
    <subcellularLocation>
        <location evidence="1">Endomembrane system</location>
        <topology evidence="1">Multi-pass membrane protein</topology>
    </subcellularLocation>
</comment>
<evidence type="ECO:0000256" key="8">
    <source>
        <dbReference type="SAM" id="Phobius"/>
    </source>
</evidence>
<keyword evidence="7 8" id="KW-0472">Membrane</keyword>
<dbReference type="InterPro" id="IPR008250">
    <property type="entry name" value="ATPase_P-typ_transduc_dom_A_sf"/>
</dbReference>